<dbReference type="Gene3D" id="3.40.50.300">
    <property type="entry name" value="P-loop containing nucleotide triphosphate hydrolases"/>
    <property type="match status" value="2"/>
</dbReference>
<dbReference type="PANTHER" id="PTHR23389">
    <property type="entry name" value="CHROMOSOME TRANSMISSION FIDELITY FACTOR 18"/>
    <property type="match status" value="1"/>
</dbReference>
<feature type="region of interest" description="Disordered" evidence="1">
    <location>
        <begin position="523"/>
        <end position="544"/>
    </location>
</feature>
<dbReference type="OMA" id="AVCVDYM"/>
<proteinExistence type="predicted"/>
<dbReference type="InterPro" id="IPR003959">
    <property type="entry name" value="ATPase_AAA_core"/>
</dbReference>
<feature type="compositionally biased region" description="Basic and acidic residues" evidence="1">
    <location>
        <begin position="354"/>
        <end position="368"/>
    </location>
</feature>
<accession>A0A6Q2YUP4</accession>
<gene>
    <name evidence="3" type="primary">HMGXB3</name>
</gene>
<dbReference type="GO" id="GO:0003677">
    <property type="term" value="F:DNA binding"/>
    <property type="evidence" value="ECO:0007669"/>
    <property type="project" value="TreeGrafter"/>
</dbReference>
<name>A0A6Q2YUP4_ESOLU</name>
<evidence type="ECO:0000313" key="4">
    <source>
        <dbReference type="Proteomes" id="UP000265140"/>
    </source>
</evidence>
<feature type="region of interest" description="Disordered" evidence="1">
    <location>
        <begin position="256"/>
        <end position="278"/>
    </location>
</feature>
<dbReference type="Ensembl" id="ENSELUT00000055303.2">
    <property type="protein sequence ID" value="ENSELUP00000069714.2"/>
    <property type="gene ID" value="ENSELUG00000029348.2"/>
</dbReference>
<evidence type="ECO:0000256" key="1">
    <source>
        <dbReference type="SAM" id="MobiDB-lite"/>
    </source>
</evidence>
<feature type="compositionally biased region" description="Basic residues" evidence="1">
    <location>
        <begin position="263"/>
        <end position="275"/>
    </location>
</feature>
<dbReference type="GeneTree" id="ENSGT00940000153469"/>
<dbReference type="GO" id="GO:0005634">
    <property type="term" value="C:nucleus"/>
    <property type="evidence" value="ECO:0007669"/>
    <property type="project" value="TreeGrafter"/>
</dbReference>
<dbReference type="GO" id="GO:0016887">
    <property type="term" value="F:ATP hydrolysis activity"/>
    <property type="evidence" value="ECO:0007669"/>
    <property type="project" value="InterPro"/>
</dbReference>
<keyword evidence="4" id="KW-1185">Reference proteome</keyword>
<feature type="region of interest" description="Disordered" evidence="1">
    <location>
        <begin position="791"/>
        <end position="851"/>
    </location>
</feature>
<feature type="region of interest" description="Disordered" evidence="1">
    <location>
        <begin position="354"/>
        <end position="379"/>
    </location>
</feature>
<reference evidence="3" key="4">
    <citation type="submission" date="2025-09" db="UniProtKB">
        <authorList>
            <consortium name="Ensembl"/>
        </authorList>
    </citation>
    <scope>IDENTIFICATION</scope>
</reference>
<protein>
    <recommendedName>
        <fullName evidence="2">ATPase AAA-type core domain-containing protein</fullName>
    </recommendedName>
</protein>
<dbReference type="GO" id="GO:0005524">
    <property type="term" value="F:ATP binding"/>
    <property type="evidence" value="ECO:0007669"/>
    <property type="project" value="InterPro"/>
</dbReference>
<dbReference type="InterPro" id="IPR027417">
    <property type="entry name" value="P-loop_NTPase"/>
</dbReference>
<dbReference type="Bgee" id="ENSELUG00000029348">
    <property type="expression patterns" value="Expressed in ovary and 7 other cell types or tissues"/>
</dbReference>
<dbReference type="InParanoid" id="A0A6Q2YUP4"/>
<feature type="compositionally biased region" description="Polar residues" evidence="1">
    <location>
        <begin position="826"/>
        <end position="835"/>
    </location>
</feature>
<sequence length="1074" mass="119299">MKSRLIDSTDNVFRKDFSREQFGCLGQHCFAMEKARCGRCADITKYLSHEPVSKKSVLSEHVADKEKPKISPWHIRGTCDEVPDRSLSRPAIRLHRLKRNTHRKTSTCLIEDPLKDVVVSELCGSSAGKLEYELALNESSSTLKCSQTERQRDELSLPVQKSLLDEIKASNPLFPVRRVFAMLLKKYTDSLQASKTPEKDISATSLPSPVREKRKHPIEMGDTSTECKRQRCNPGKEETFLTGYCPSLVQQVKECQKSGAQPRRSRLSRTHRLKQQKGQVECLMHPGQTPNTPNQAESPPAYPVQTQICHKRVHYLEDVLWTEKYQPQHSSEIVDNSSSVKKLHSWLKKWKLRADSEERRKEQERKSAENTNSNDTWDCGDFQGETGVAEEGDLCNTMLITGPPGVGKTASVYACSQELGFQVFEVNASSQRSGHHVLTQLREATQSHLVETQESSTLRPSYLSSCNNTSSTKSYPATSKQIPLVKTKLQTSLKVTVSRGVPTAACATYVGLSLGKVPFPKKVVSSSAKGAPPRTSRHKRGGGSEACVTLSSFFKMKSKPEIMNLDGPSLTTKHEQQTNSVRSIKTGTMKEVQFSELSPDNKGPPTCKTTKRTATSLILFEEVDVIFNDDAGFLTAIQTFMKTTKRPVILTTSDPYFKLDGDFETALFKTPSVLNVCSYLQLLCLAENVKAGPESVTSLINLNKADIRRSVLQLQLWACSGGGPASAMSCTQSMLGLNTGTIQDLQTTPCHPWAEPDILNLMETLTESWRTGVALLHSNLELLLRLPASTKAQPALSPQGVPHPRPQDETPPPDINPPIPLIQDQTGSVKVSSGSRLRRRNRVQSSDSRSFKTLNINDDQHTAEKAVDKLTSHRLEAIADFMDLMSFTDASLSAPKAGPCRPEELVWTGAEVMDGLQDEMREEDGSTWGWERTLEIQAAVEVLGFQRCLAGVWNGLTRTQGLRGEKQDSTVEKPTLPVAPHRQGFSTCETTPCEPGVVQRRHDLIRTILSSQALCTLGNKQAAVVDYLPVLRAICQSERAREQSPRNGRFLHYLRSIHFSLPKASLRLLAEDFP</sequence>
<dbReference type="Proteomes" id="UP000265140">
    <property type="component" value="Chromosome 9"/>
</dbReference>
<evidence type="ECO:0000313" key="3">
    <source>
        <dbReference type="Ensembl" id="ENSELUP00000069714.2"/>
    </source>
</evidence>
<feature type="domain" description="ATPase AAA-type core" evidence="2">
    <location>
        <begin position="398"/>
        <end position="434"/>
    </location>
</feature>
<dbReference type="OrthoDB" id="9996895at2759"/>
<feature type="compositionally biased region" description="Pro residues" evidence="1">
    <location>
        <begin position="801"/>
        <end position="820"/>
    </location>
</feature>
<evidence type="ECO:0000259" key="2">
    <source>
        <dbReference type="Pfam" id="PF00004"/>
    </source>
</evidence>
<organism evidence="3 4">
    <name type="scientific">Esox lucius</name>
    <name type="common">Northern pike</name>
    <dbReference type="NCBI Taxonomy" id="8010"/>
    <lineage>
        <taxon>Eukaryota</taxon>
        <taxon>Metazoa</taxon>
        <taxon>Chordata</taxon>
        <taxon>Craniata</taxon>
        <taxon>Vertebrata</taxon>
        <taxon>Euteleostomi</taxon>
        <taxon>Actinopterygii</taxon>
        <taxon>Neopterygii</taxon>
        <taxon>Teleostei</taxon>
        <taxon>Protacanthopterygii</taxon>
        <taxon>Esociformes</taxon>
        <taxon>Esocidae</taxon>
        <taxon>Esox</taxon>
    </lineage>
</organism>
<dbReference type="GO" id="GO:0061860">
    <property type="term" value="F:DNA clamp unloader activity"/>
    <property type="evidence" value="ECO:0007669"/>
    <property type="project" value="TreeGrafter"/>
</dbReference>
<reference evidence="4" key="1">
    <citation type="journal article" date="2014" name="PLoS ONE">
        <title>The genome and linkage map of the northern pike (Esox lucius): conserved synteny revealed between the salmonid sister group and the Neoteleostei.</title>
        <authorList>
            <person name="Rondeau E.B."/>
            <person name="Minkley D.R."/>
            <person name="Leong J.S."/>
            <person name="Messmer A.M."/>
            <person name="Jantzen J.R."/>
            <person name="von Schalburg K.R."/>
            <person name="Lemon C."/>
            <person name="Bird N.H."/>
            <person name="Koop B.F."/>
        </authorList>
    </citation>
    <scope>NUCLEOTIDE SEQUENCE</scope>
</reference>
<reference evidence="3" key="2">
    <citation type="submission" date="2020-02" db="EMBL/GenBank/DDBJ databases">
        <title>Esox lucius (northern pike) genome, fEsoLuc1, primary haplotype.</title>
        <authorList>
            <person name="Myers G."/>
            <person name="Karagic N."/>
            <person name="Meyer A."/>
            <person name="Pippel M."/>
            <person name="Reichard M."/>
            <person name="Winkler S."/>
            <person name="Tracey A."/>
            <person name="Sims Y."/>
            <person name="Howe K."/>
            <person name="Rhie A."/>
            <person name="Formenti G."/>
            <person name="Durbin R."/>
            <person name="Fedrigo O."/>
            <person name="Jarvis E.D."/>
        </authorList>
    </citation>
    <scope>NUCLEOTIDE SEQUENCE [LARGE SCALE GENOMIC DNA]</scope>
</reference>
<feature type="region of interest" description="Disordered" evidence="1">
    <location>
        <begin position="192"/>
        <end position="230"/>
    </location>
</feature>
<reference evidence="3" key="3">
    <citation type="submission" date="2025-08" db="UniProtKB">
        <authorList>
            <consortium name="Ensembl"/>
        </authorList>
    </citation>
    <scope>IDENTIFICATION</scope>
</reference>
<dbReference type="AlphaFoldDB" id="A0A6Q2YUP4"/>
<dbReference type="SUPFAM" id="SSF52540">
    <property type="entry name" value="P-loop containing nucleoside triphosphate hydrolases"/>
    <property type="match status" value="1"/>
</dbReference>
<dbReference type="PANTHER" id="PTHR23389:SF21">
    <property type="entry name" value="ATPASE FAMILY AAA DOMAIN-CONTAINING PROTEIN 5"/>
    <property type="match status" value="1"/>
</dbReference>
<dbReference type="Pfam" id="PF00004">
    <property type="entry name" value="AAA"/>
    <property type="match status" value="1"/>
</dbReference>